<keyword evidence="1 2" id="KW-0808">Transferase</keyword>
<feature type="binding site" evidence="2">
    <location>
        <position position="30"/>
    </location>
    <ligand>
        <name>substrate</name>
    </ligand>
</feature>
<dbReference type="PANTHER" id="PTHR10291:SF0">
    <property type="entry name" value="DEHYDRODOLICHYL DIPHOSPHATE SYNTHASE 2"/>
    <property type="match status" value="1"/>
</dbReference>
<comment type="subunit">
    <text evidence="2">Homodimer.</text>
</comment>
<feature type="binding site" evidence="2">
    <location>
        <position position="178"/>
    </location>
    <ligand>
        <name>substrate</name>
    </ligand>
</feature>
<dbReference type="EC" id="2.5.1.-" evidence="2"/>
<dbReference type="Pfam" id="PF01255">
    <property type="entry name" value="Prenyltransf"/>
    <property type="match status" value="1"/>
</dbReference>
<evidence type="ECO:0000256" key="1">
    <source>
        <dbReference type="ARBA" id="ARBA00022679"/>
    </source>
</evidence>
<dbReference type="SUPFAM" id="SSF64005">
    <property type="entry name" value="Undecaprenyl diphosphate synthase"/>
    <property type="match status" value="1"/>
</dbReference>
<name>A0ABY0A503_9BURK</name>
<protein>
    <recommendedName>
        <fullName evidence="2">Isoprenyl transferase</fullName>
        <ecNumber evidence="2">2.5.1.-</ecNumber>
    </recommendedName>
</protein>
<comment type="function">
    <text evidence="2">Catalyzes the condensation of isopentenyl diphosphate (IPP) with allylic pyrophosphates generating different type of terpenoids.</text>
</comment>
<dbReference type="RefSeq" id="WP_125965553.1">
    <property type="nucleotide sequence ID" value="NZ_CBFHCE010000003.1"/>
</dbReference>
<feature type="binding site" evidence="2">
    <location>
        <position position="68"/>
    </location>
    <ligand>
        <name>substrate</name>
    </ligand>
</feature>
<gene>
    <name evidence="3" type="primary">uppS</name>
    <name evidence="3" type="ORF">EJO66_15530</name>
</gene>
<dbReference type="Proteomes" id="UP000271137">
    <property type="component" value="Unassembled WGS sequence"/>
</dbReference>
<dbReference type="InterPro" id="IPR018520">
    <property type="entry name" value="UPP_synth-like_CS"/>
</dbReference>
<evidence type="ECO:0000256" key="2">
    <source>
        <dbReference type="HAMAP-Rule" id="MF_01139"/>
    </source>
</evidence>
<feature type="binding site" evidence="2">
    <location>
        <position position="17"/>
    </location>
    <ligand>
        <name>Mg(2+)</name>
        <dbReference type="ChEBI" id="CHEBI:18420"/>
    </ligand>
</feature>
<evidence type="ECO:0000313" key="3">
    <source>
        <dbReference type="EMBL" id="RSZ35411.1"/>
    </source>
</evidence>
<accession>A0ABY0A503</accession>
<organism evidence="3 4">
    <name type="scientific">Variovorax beijingensis</name>
    <dbReference type="NCBI Taxonomy" id="2496117"/>
    <lineage>
        <taxon>Bacteria</taxon>
        <taxon>Pseudomonadati</taxon>
        <taxon>Pseudomonadota</taxon>
        <taxon>Betaproteobacteria</taxon>
        <taxon>Burkholderiales</taxon>
        <taxon>Comamonadaceae</taxon>
        <taxon>Variovorax</taxon>
    </lineage>
</organism>
<keyword evidence="2" id="KW-0479">Metal-binding</keyword>
<dbReference type="PANTHER" id="PTHR10291">
    <property type="entry name" value="DEHYDRODOLICHYL DIPHOSPHATE SYNTHASE FAMILY MEMBER"/>
    <property type="match status" value="1"/>
</dbReference>
<proteinExistence type="inferred from homology"/>
<feature type="binding site" evidence="2">
    <location>
        <position position="197"/>
    </location>
    <ligand>
        <name>Mg(2+)</name>
        <dbReference type="ChEBI" id="CHEBI:18420"/>
    </ligand>
</feature>
<comment type="cofactor">
    <cofactor evidence="2">
        <name>Mg(2+)</name>
        <dbReference type="ChEBI" id="CHEBI:18420"/>
    </cofactor>
    <text evidence="2">Binds 2 magnesium ions per subunit.</text>
</comment>
<feature type="binding site" evidence="2">
    <location>
        <position position="66"/>
    </location>
    <ligand>
        <name>substrate</name>
    </ligand>
</feature>
<keyword evidence="4" id="KW-1185">Reference proteome</keyword>
<dbReference type="InterPro" id="IPR036424">
    <property type="entry name" value="UPP_synth-like_sf"/>
</dbReference>
<sequence length="247" mass="27046">MASSSLQIPHHIAIVMDGNGRWATRRFLPRVAGHKQGVESLRRCVKACVDRGVGILTVFAFSSENWNRPPEEVSGLMEIMVGALAREVPRLSRDGVQLHFVGERAGLSKKMVQGLVDAETATAQNTKLILNVCFNYGGRWDIARAAAKLAEQGEALTEANLDRAMALAHVPDPDLLIRTGGEQRLSNFLLWQSAYAELFFSDKLWPEFDQAELDAGIAAFQARERRFGKTSAQVTAGSGSAPDRQLA</sequence>
<keyword evidence="2" id="KW-0460">Magnesium</keyword>
<dbReference type="Gene3D" id="3.40.1180.10">
    <property type="entry name" value="Decaprenyl diphosphate synthase-like"/>
    <property type="match status" value="1"/>
</dbReference>
<reference evidence="3 4" key="1">
    <citation type="submission" date="2018-12" db="EMBL/GenBank/DDBJ databases">
        <title>The genome sequences of strain 502.</title>
        <authorList>
            <person name="Gao J."/>
            <person name="Sun J."/>
        </authorList>
    </citation>
    <scope>NUCLEOTIDE SEQUENCE [LARGE SCALE GENOMIC DNA]</scope>
    <source>
        <strain evidence="3 4">502</strain>
    </source>
</reference>
<feature type="binding site" evidence="2">
    <location>
        <position position="34"/>
    </location>
    <ligand>
        <name>substrate</name>
    </ligand>
</feature>
<feature type="active site" description="Proton acceptor" evidence="2">
    <location>
        <position position="65"/>
    </location>
</feature>
<feature type="binding site" evidence="2">
    <location>
        <position position="22"/>
    </location>
    <ligand>
        <name>substrate</name>
    </ligand>
</feature>
<feature type="binding site" evidence="2">
    <location>
        <begin position="184"/>
        <end position="186"/>
    </location>
    <ligand>
        <name>substrate</name>
    </ligand>
</feature>
<dbReference type="HAMAP" id="MF_01139">
    <property type="entry name" value="ISPT"/>
    <property type="match status" value="1"/>
</dbReference>
<dbReference type="InterPro" id="IPR001441">
    <property type="entry name" value="UPP_synth-like"/>
</dbReference>
<dbReference type="CDD" id="cd00475">
    <property type="entry name" value="Cis_IPPS"/>
    <property type="match status" value="1"/>
</dbReference>
<dbReference type="EMBL" id="RXFQ01000008">
    <property type="protein sequence ID" value="RSZ35411.1"/>
    <property type="molecule type" value="Genomic_DNA"/>
</dbReference>
<feature type="binding site" evidence="2">
    <location>
        <begin position="62"/>
        <end position="64"/>
    </location>
    <ligand>
        <name>substrate</name>
    </ligand>
</feature>
<evidence type="ECO:0000313" key="4">
    <source>
        <dbReference type="Proteomes" id="UP000271137"/>
    </source>
</evidence>
<feature type="active site" evidence="2">
    <location>
        <position position="17"/>
    </location>
</feature>
<feature type="binding site" evidence="2">
    <location>
        <begin position="18"/>
        <end position="21"/>
    </location>
    <ligand>
        <name>substrate</name>
    </ligand>
</feature>
<dbReference type="GO" id="GO:0008834">
    <property type="term" value="F:ditrans,polycis-undecaprenyl-diphosphate synthase [(2E,6E)-farnesyl-diphosphate specific] activity"/>
    <property type="evidence" value="ECO:0007669"/>
    <property type="project" value="UniProtKB-EC"/>
</dbReference>
<dbReference type="NCBIfam" id="TIGR00055">
    <property type="entry name" value="uppS"/>
    <property type="match status" value="1"/>
</dbReference>
<dbReference type="PROSITE" id="PS01066">
    <property type="entry name" value="UPP_SYNTHASE"/>
    <property type="match status" value="1"/>
</dbReference>
<comment type="caution">
    <text evidence="3">The sequence shown here is derived from an EMBL/GenBank/DDBJ whole genome shotgun (WGS) entry which is preliminary data.</text>
</comment>
<comment type="similarity">
    <text evidence="2">Belongs to the UPP synthase family.</text>
</comment>